<dbReference type="InterPro" id="IPR029063">
    <property type="entry name" value="SAM-dependent_MTases_sf"/>
</dbReference>
<dbReference type="InterPro" id="IPR036986">
    <property type="entry name" value="S4_RNA-bd_sf"/>
</dbReference>
<dbReference type="InterPro" id="IPR004538">
    <property type="entry name" value="Hemolysin_A/TlyA"/>
</dbReference>
<sequence>MAGRERIDKLLVERGLVQSRERARALILAGKVVVDDHVVDKAGTQVPAGAEIRLKGEDIPYVSRGGLKLEKALETFGVSVQGRIAIDVGASTGGFTDCLLQRGAARVYAVDVGYGQLAWQLRQDSRVVNLERTNIRELPPERLDPRPSLAVIDASFISLDKVLPPTLALLTPDAEVVALIKPQFEVGRGEVGKGGVVRDPTKHEQVVEKIRELATGLGCEVLGVTESPILGPKGNREFLIRLRKSP</sequence>
<dbReference type="EMBL" id="AP024355">
    <property type="protein sequence ID" value="BCR04735.1"/>
    <property type="molecule type" value="Genomic_DNA"/>
</dbReference>
<proteinExistence type="inferred from homology"/>
<dbReference type="SMART" id="SM00363">
    <property type="entry name" value="S4"/>
    <property type="match status" value="1"/>
</dbReference>
<dbReference type="SUPFAM" id="SSF53335">
    <property type="entry name" value="S-adenosyl-L-methionine-dependent methyltransferases"/>
    <property type="match status" value="1"/>
</dbReference>
<keyword evidence="6" id="KW-1185">Reference proteome</keyword>
<dbReference type="InterPro" id="IPR047048">
    <property type="entry name" value="TlyA"/>
</dbReference>
<dbReference type="PANTHER" id="PTHR32319:SF0">
    <property type="entry name" value="BACTERIAL HEMOLYSIN-LIKE PROTEIN"/>
    <property type="match status" value="1"/>
</dbReference>
<gene>
    <name evidence="5" type="ORF">DESUT3_18040</name>
</gene>
<dbReference type="PROSITE" id="PS50889">
    <property type="entry name" value="S4"/>
    <property type="match status" value="1"/>
</dbReference>
<evidence type="ECO:0000313" key="6">
    <source>
        <dbReference type="Proteomes" id="UP001319827"/>
    </source>
</evidence>
<evidence type="ECO:0000259" key="4">
    <source>
        <dbReference type="SMART" id="SM00363"/>
    </source>
</evidence>
<dbReference type="Proteomes" id="UP001319827">
    <property type="component" value="Chromosome"/>
</dbReference>
<comment type="similarity">
    <text evidence="2">Belongs to the TlyA family.</text>
</comment>
<dbReference type="Gene3D" id="3.40.50.150">
    <property type="entry name" value="Vaccinia Virus protein VP39"/>
    <property type="match status" value="1"/>
</dbReference>
<dbReference type="PANTHER" id="PTHR32319">
    <property type="entry name" value="BACTERIAL HEMOLYSIN-LIKE PROTEIN"/>
    <property type="match status" value="1"/>
</dbReference>
<dbReference type="Gene3D" id="3.10.290.10">
    <property type="entry name" value="RNA-binding S4 domain"/>
    <property type="match status" value="1"/>
</dbReference>
<evidence type="ECO:0000256" key="2">
    <source>
        <dbReference type="ARBA" id="ARBA00029460"/>
    </source>
</evidence>
<protein>
    <submittedName>
        <fullName evidence="5">TlyA family rRNA (Cytidine-2'-O)-methyltransferase</fullName>
    </submittedName>
</protein>
<evidence type="ECO:0000256" key="3">
    <source>
        <dbReference type="PROSITE-ProRule" id="PRU00182"/>
    </source>
</evidence>
<evidence type="ECO:0000313" key="5">
    <source>
        <dbReference type="EMBL" id="BCR04735.1"/>
    </source>
</evidence>
<dbReference type="Pfam" id="PF01479">
    <property type="entry name" value="S4"/>
    <property type="match status" value="1"/>
</dbReference>
<dbReference type="SUPFAM" id="SSF55174">
    <property type="entry name" value="Alpha-L RNA-binding motif"/>
    <property type="match status" value="1"/>
</dbReference>
<dbReference type="NCBIfam" id="TIGR00478">
    <property type="entry name" value="tly"/>
    <property type="match status" value="1"/>
</dbReference>
<dbReference type="Pfam" id="PF01728">
    <property type="entry name" value="FtsJ"/>
    <property type="match status" value="1"/>
</dbReference>
<reference evidence="5 6" key="2">
    <citation type="journal article" date="2021" name="Int. J. Syst. Evol. Microbiol.">
        <title>Isolation and Polyphasic Characterization of Desulfuromonas versatilis sp. Nov., an Electrogenic Bacteria Capable of Versatile Metabolism Isolated from a Graphene Oxide-Reducing Enrichment Culture.</title>
        <authorList>
            <person name="Xie L."/>
            <person name="Yoshida N."/>
            <person name="Ishii S."/>
            <person name="Meng L."/>
        </authorList>
    </citation>
    <scope>NUCLEOTIDE SEQUENCE [LARGE SCALE GENOMIC DNA]</scope>
    <source>
        <strain evidence="5 6">NIT-T3</strain>
    </source>
</reference>
<dbReference type="CDD" id="cd00165">
    <property type="entry name" value="S4"/>
    <property type="match status" value="1"/>
</dbReference>
<feature type="domain" description="RNA-binding S4" evidence="4">
    <location>
        <begin position="5"/>
        <end position="70"/>
    </location>
</feature>
<evidence type="ECO:0000256" key="1">
    <source>
        <dbReference type="ARBA" id="ARBA00022884"/>
    </source>
</evidence>
<dbReference type="CDD" id="cd02440">
    <property type="entry name" value="AdoMet_MTases"/>
    <property type="match status" value="1"/>
</dbReference>
<dbReference type="InterPro" id="IPR002942">
    <property type="entry name" value="S4_RNA-bd"/>
</dbReference>
<dbReference type="PIRSF" id="PIRSF005578">
    <property type="entry name" value="TlyA"/>
    <property type="match status" value="1"/>
</dbReference>
<dbReference type="RefSeq" id="WP_221252187.1">
    <property type="nucleotide sequence ID" value="NZ_AP024355.1"/>
</dbReference>
<dbReference type="InterPro" id="IPR002877">
    <property type="entry name" value="RNA_MeTrfase_FtsJ_dom"/>
</dbReference>
<keyword evidence="1 3" id="KW-0694">RNA-binding</keyword>
<organism evidence="5 6">
    <name type="scientific">Desulfuromonas versatilis</name>
    <dbReference type="NCBI Taxonomy" id="2802975"/>
    <lineage>
        <taxon>Bacteria</taxon>
        <taxon>Pseudomonadati</taxon>
        <taxon>Thermodesulfobacteriota</taxon>
        <taxon>Desulfuromonadia</taxon>
        <taxon>Desulfuromonadales</taxon>
        <taxon>Desulfuromonadaceae</taxon>
        <taxon>Desulfuromonas</taxon>
    </lineage>
</organism>
<accession>A0ABM8HW36</accession>
<reference evidence="5 6" key="1">
    <citation type="journal article" date="2016" name="C (Basel)">
        <title>Selective Growth of and Electricity Production by Marine Exoelectrogenic Bacteria in Self-Aggregated Hydrogel of Microbially Reduced Graphene Oxide.</title>
        <authorList>
            <person name="Yoshida N."/>
            <person name="Goto Y."/>
            <person name="Miyata Y."/>
        </authorList>
    </citation>
    <scope>NUCLEOTIDE SEQUENCE [LARGE SCALE GENOMIC DNA]</scope>
    <source>
        <strain evidence="5 6">NIT-T3</strain>
    </source>
</reference>
<name>A0ABM8HW36_9BACT</name>